<sequence>MCFSQEIGDTRTKCKFVFQQHCRCPTNQLEAIKFSKVISIQQNSGDGGQTCCCIWCVIIGVVLLVLLAVLLFSKFLGNGPGSVQLFFAGATVIVFVVIMVLCCIYAGEDGHSSLEVLYKCTACGKDVHRTYESFIDVTYNWSGGRHRDSFRYRNQTYSVWGQYTANVMKTVVRARMTMRNFEAVERKFDVMSVVQTDNYYKTSDEWTNDLIRRLE</sequence>
<evidence type="ECO:0000313" key="3">
    <source>
        <dbReference type="Proteomes" id="UP001620645"/>
    </source>
</evidence>
<keyword evidence="1" id="KW-1133">Transmembrane helix</keyword>
<feature type="transmembrane region" description="Helical" evidence="1">
    <location>
        <begin position="85"/>
        <end position="107"/>
    </location>
</feature>
<accession>A0ABD2INV8</accession>
<reference evidence="2 3" key="1">
    <citation type="submission" date="2024-10" db="EMBL/GenBank/DDBJ databases">
        <authorList>
            <person name="Kim D."/>
        </authorList>
    </citation>
    <scope>NUCLEOTIDE SEQUENCE [LARGE SCALE GENOMIC DNA]</scope>
    <source>
        <strain evidence="2">Taebaek</strain>
    </source>
</reference>
<feature type="transmembrane region" description="Helical" evidence="1">
    <location>
        <begin position="52"/>
        <end position="73"/>
    </location>
</feature>
<dbReference type="Proteomes" id="UP001620645">
    <property type="component" value="Unassembled WGS sequence"/>
</dbReference>
<protein>
    <submittedName>
        <fullName evidence="2">Uncharacterized protein</fullName>
    </submittedName>
</protein>
<gene>
    <name evidence="2" type="ORF">niasHS_011412</name>
</gene>
<keyword evidence="3" id="KW-1185">Reference proteome</keyword>
<dbReference type="EMBL" id="JBICCN010000283">
    <property type="protein sequence ID" value="KAL3080961.1"/>
    <property type="molecule type" value="Genomic_DNA"/>
</dbReference>
<keyword evidence="1" id="KW-0812">Transmembrane</keyword>
<evidence type="ECO:0000256" key="1">
    <source>
        <dbReference type="SAM" id="Phobius"/>
    </source>
</evidence>
<organism evidence="2 3">
    <name type="scientific">Heterodera schachtii</name>
    <name type="common">Sugarbeet cyst nematode worm</name>
    <name type="synonym">Tylenchus schachtii</name>
    <dbReference type="NCBI Taxonomy" id="97005"/>
    <lineage>
        <taxon>Eukaryota</taxon>
        <taxon>Metazoa</taxon>
        <taxon>Ecdysozoa</taxon>
        <taxon>Nematoda</taxon>
        <taxon>Chromadorea</taxon>
        <taxon>Rhabditida</taxon>
        <taxon>Tylenchina</taxon>
        <taxon>Tylenchomorpha</taxon>
        <taxon>Tylenchoidea</taxon>
        <taxon>Heteroderidae</taxon>
        <taxon>Heteroderinae</taxon>
        <taxon>Heterodera</taxon>
    </lineage>
</organism>
<proteinExistence type="predicted"/>
<dbReference type="AlphaFoldDB" id="A0ABD2INV8"/>
<name>A0ABD2INV8_HETSC</name>
<keyword evidence="1" id="KW-0472">Membrane</keyword>
<comment type="caution">
    <text evidence="2">The sequence shown here is derived from an EMBL/GenBank/DDBJ whole genome shotgun (WGS) entry which is preliminary data.</text>
</comment>
<evidence type="ECO:0000313" key="2">
    <source>
        <dbReference type="EMBL" id="KAL3080961.1"/>
    </source>
</evidence>